<name>A0A6G1DKC0_9ORYZ</name>
<dbReference type="AlphaFoldDB" id="A0A6G1DKC0"/>
<feature type="compositionally biased region" description="Basic and acidic residues" evidence="1">
    <location>
        <begin position="1"/>
        <end position="19"/>
    </location>
</feature>
<dbReference type="Proteomes" id="UP000479710">
    <property type="component" value="Unassembled WGS sequence"/>
</dbReference>
<dbReference type="EMBL" id="SPHZ02000006">
    <property type="protein sequence ID" value="KAF0912917.1"/>
    <property type="molecule type" value="Genomic_DNA"/>
</dbReference>
<proteinExistence type="predicted"/>
<organism evidence="2 3">
    <name type="scientific">Oryza meyeriana var. granulata</name>
    <dbReference type="NCBI Taxonomy" id="110450"/>
    <lineage>
        <taxon>Eukaryota</taxon>
        <taxon>Viridiplantae</taxon>
        <taxon>Streptophyta</taxon>
        <taxon>Embryophyta</taxon>
        <taxon>Tracheophyta</taxon>
        <taxon>Spermatophyta</taxon>
        <taxon>Magnoliopsida</taxon>
        <taxon>Liliopsida</taxon>
        <taxon>Poales</taxon>
        <taxon>Poaceae</taxon>
        <taxon>BOP clade</taxon>
        <taxon>Oryzoideae</taxon>
        <taxon>Oryzeae</taxon>
        <taxon>Oryzinae</taxon>
        <taxon>Oryza</taxon>
        <taxon>Oryza meyeriana</taxon>
    </lineage>
</organism>
<sequence length="66" mass="7054">MGRREAHGGARDGGRRTDGESVVLHGLPLSASPLLFPFHPWTHGDWKAMLRAAHGSGGRRKAAEGI</sequence>
<evidence type="ECO:0000313" key="3">
    <source>
        <dbReference type="Proteomes" id="UP000479710"/>
    </source>
</evidence>
<feature type="region of interest" description="Disordered" evidence="1">
    <location>
        <begin position="1"/>
        <end position="20"/>
    </location>
</feature>
<comment type="caution">
    <text evidence="2">The sequence shown here is derived from an EMBL/GenBank/DDBJ whole genome shotgun (WGS) entry which is preliminary data.</text>
</comment>
<evidence type="ECO:0000256" key="1">
    <source>
        <dbReference type="SAM" id="MobiDB-lite"/>
    </source>
</evidence>
<accession>A0A6G1DKC0</accession>
<evidence type="ECO:0000313" key="2">
    <source>
        <dbReference type="EMBL" id="KAF0912917.1"/>
    </source>
</evidence>
<gene>
    <name evidence="2" type="ORF">E2562_019487</name>
</gene>
<protein>
    <submittedName>
        <fullName evidence="2">Uncharacterized protein</fullName>
    </submittedName>
</protein>
<keyword evidence="3" id="KW-1185">Reference proteome</keyword>
<reference evidence="2 3" key="1">
    <citation type="submission" date="2019-11" db="EMBL/GenBank/DDBJ databases">
        <title>Whole genome sequence of Oryza granulata.</title>
        <authorList>
            <person name="Li W."/>
        </authorList>
    </citation>
    <scope>NUCLEOTIDE SEQUENCE [LARGE SCALE GENOMIC DNA]</scope>
    <source>
        <strain evidence="3">cv. Menghai</strain>
        <tissue evidence="2">Leaf</tissue>
    </source>
</reference>